<name>A0A326RXW5_9BACT</name>
<keyword evidence="3" id="KW-1185">Reference proteome</keyword>
<accession>A0A326RXW5</accession>
<dbReference type="AlphaFoldDB" id="A0A326RXW5"/>
<feature type="region of interest" description="Disordered" evidence="1">
    <location>
        <begin position="20"/>
        <end position="44"/>
    </location>
</feature>
<sequence>MLSAAESSYPIFKADGTVGAIADNPNQINEPPELLRAKEDRAID</sequence>
<evidence type="ECO:0000313" key="2">
    <source>
        <dbReference type="EMBL" id="PZV83172.1"/>
    </source>
</evidence>
<organism evidence="2 3">
    <name type="scientific">Algoriphagus aquaeductus</name>
    <dbReference type="NCBI Taxonomy" id="475299"/>
    <lineage>
        <taxon>Bacteria</taxon>
        <taxon>Pseudomonadati</taxon>
        <taxon>Bacteroidota</taxon>
        <taxon>Cytophagia</taxon>
        <taxon>Cytophagales</taxon>
        <taxon>Cyclobacteriaceae</taxon>
        <taxon>Algoriphagus</taxon>
    </lineage>
</organism>
<proteinExistence type="predicted"/>
<gene>
    <name evidence="2" type="ORF">CLV31_107124</name>
</gene>
<evidence type="ECO:0000256" key="1">
    <source>
        <dbReference type="SAM" id="MobiDB-lite"/>
    </source>
</evidence>
<protein>
    <submittedName>
        <fullName evidence="2">Uncharacterized protein</fullName>
    </submittedName>
</protein>
<dbReference type="EMBL" id="QKTX01000007">
    <property type="protein sequence ID" value="PZV83172.1"/>
    <property type="molecule type" value="Genomic_DNA"/>
</dbReference>
<evidence type="ECO:0000313" key="3">
    <source>
        <dbReference type="Proteomes" id="UP000248917"/>
    </source>
</evidence>
<reference evidence="2 3" key="1">
    <citation type="submission" date="2018-06" db="EMBL/GenBank/DDBJ databases">
        <title>Genomic Encyclopedia of Archaeal and Bacterial Type Strains, Phase II (KMG-II): from individual species to whole genera.</title>
        <authorList>
            <person name="Goeker M."/>
        </authorList>
    </citation>
    <scope>NUCLEOTIDE SEQUENCE [LARGE SCALE GENOMIC DNA]</scope>
    <source>
        <strain evidence="2 3">T4</strain>
    </source>
</reference>
<feature type="compositionally biased region" description="Basic and acidic residues" evidence="1">
    <location>
        <begin position="33"/>
        <end position="44"/>
    </location>
</feature>
<dbReference type="Proteomes" id="UP000248917">
    <property type="component" value="Unassembled WGS sequence"/>
</dbReference>
<comment type="caution">
    <text evidence="2">The sequence shown here is derived from an EMBL/GenBank/DDBJ whole genome shotgun (WGS) entry which is preliminary data.</text>
</comment>